<dbReference type="EnsemblPlants" id="Ma04_t33250.1">
    <property type="protein sequence ID" value="Ma04_p33250.1"/>
    <property type="gene ID" value="Ma04_g33250"/>
</dbReference>
<evidence type="ECO:0000256" key="1">
    <source>
        <dbReference type="ARBA" id="ARBA00004613"/>
    </source>
</evidence>
<accession>A0A804IWQ4</accession>
<sequence length="103" mass="11049">MKAGGLGFQCTPKHVERSHPTPAYLSSFSSSRCNKNIKKINANGRTVLAKVTDECDSVNGCDAENSFEPPCRNDVVTASAAVRKALAIPEAQIGYYDVAWSDA</sequence>
<evidence type="ECO:0000313" key="6">
    <source>
        <dbReference type="Proteomes" id="UP000012960"/>
    </source>
</evidence>
<evidence type="ECO:0000313" key="4">
    <source>
        <dbReference type="EMBL" id="CAG1844134.1"/>
    </source>
</evidence>
<dbReference type="Gramene" id="Ma04_t33250.1">
    <property type="protein sequence ID" value="Ma04_p33250.1"/>
    <property type="gene ID" value="Ma04_g33250"/>
</dbReference>
<reference evidence="5" key="2">
    <citation type="submission" date="2021-05" db="UniProtKB">
        <authorList>
            <consortium name="EnsemblPlants"/>
        </authorList>
    </citation>
    <scope>IDENTIFICATION</scope>
    <source>
        <strain evidence="5">subsp. malaccensis</strain>
    </source>
</reference>
<organism evidence="5 6">
    <name type="scientific">Musa acuminata subsp. malaccensis</name>
    <name type="common">Wild banana</name>
    <name type="synonym">Musa malaccensis</name>
    <dbReference type="NCBI Taxonomy" id="214687"/>
    <lineage>
        <taxon>Eukaryota</taxon>
        <taxon>Viridiplantae</taxon>
        <taxon>Streptophyta</taxon>
        <taxon>Embryophyta</taxon>
        <taxon>Tracheophyta</taxon>
        <taxon>Spermatophyta</taxon>
        <taxon>Magnoliopsida</taxon>
        <taxon>Liliopsida</taxon>
        <taxon>Zingiberales</taxon>
        <taxon>Musaceae</taxon>
        <taxon>Musa</taxon>
    </lineage>
</organism>
<dbReference type="Pfam" id="PF24300">
    <property type="entry name" value="KWL1"/>
    <property type="match status" value="1"/>
</dbReference>
<dbReference type="InParanoid" id="A0A804IWQ4"/>
<dbReference type="Proteomes" id="UP000012960">
    <property type="component" value="Unplaced"/>
</dbReference>
<evidence type="ECO:0000313" key="5">
    <source>
        <dbReference type="EnsemblPlants" id="Ma04_p33250.1"/>
    </source>
</evidence>
<dbReference type="InterPro" id="IPR039271">
    <property type="entry name" value="Kiwellin-like"/>
</dbReference>
<comment type="subcellular location">
    <subcellularLocation>
        <location evidence="1">Secreted</location>
    </subcellularLocation>
</comment>
<keyword evidence="3" id="KW-0732">Signal</keyword>
<keyword evidence="2" id="KW-0964">Secreted</keyword>
<dbReference type="GO" id="GO:0005576">
    <property type="term" value="C:extracellular region"/>
    <property type="evidence" value="ECO:0007669"/>
    <property type="project" value="UniProtKB-SubCell"/>
</dbReference>
<evidence type="ECO:0000256" key="2">
    <source>
        <dbReference type="ARBA" id="ARBA00022525"/>
    </source>
</evidence>
<dbReference type="PANTHER" id="PTHR33191:SF58">
    <property type="entry name" value="RIPENING-RELATED PROTEIN 1"/>
    <property type="match status" value="1"/>
</dbReference>
<dbReference type="AlphaFoldDB" id="A0A804IWQ4"/>
<dbReference type="OMA" id="STTRMTH"/>
<protein>
    <submittedName>
        <fullName evidence="4">(wild Malaysian banana) hypothetical protein</fullName>
    </submittedName>
</protein>
<dbReference type="EMBL" id="HG996469">
    <property type="protein sequence ID" value="CAG1844134.1"/>
    <property type="molecule type" value="Genomic_DNA"/>
</dbReference>
<name>A0A804IWQ4_MUSAM</name>
<keyword evidence="6" id="KW-1185">Reference proteome</keyword>
<gene>
    <name evidence="4" type="ORF">GSMUA_139290.1</name>
</gene>
<proteinExistence type="predicted"/>
<evidence type="ECO:0000256" key="3">
    <source>
        <dbReference type="ARBA" id="ARBA00022729"/>
    </source>
</evidence>
<reference evidence="4" key="1">
    <citation type="submission" date="2021-03" db="EMBL/GenBank/DDBJ databases">
        <authorList>
            <consortium name="Genoscope - CEA"/>
            <person name="William W."/>
        </authorList>
    </citation>
    <scope>NUCLEOTIDE SEQUENCE</scope>
    <source>
        <strain evidence="4">Doubled-haploid Pahang</strain>
    </source>
</reference>
<dbReference type="PANTHER" id="PTHR33191">
    <property type="entry name" value="RIPENING-RELATED PROTEIN 2-RELATED"/>
    <property type="match status" value="1"/>
</dbReference>